<dbReference type="PANTHER" id="PTHR33710">
    <property type="entry name" value="BNAC02G09200D PROTEIN"/>
    <property type="match status" value="1"/>
</dbReference>
<keyword evidence="3" id="KW-1185">Reference proteome</keyword>
<proteinExistence type="predicted"/>
<dbReference type="InterPro" id="IPR036691">
    <property type="entry name" value="Endo/exonu/phosph_ase_sf"/>
</dbReference>
<dbReference type="Proteomes" id="UP001652660">
    <property type="component" value="Chromosome 2e"/>
</dbReference>
<feature type="coiled-coil region" evidence="1">
    <location>
        <begin position="125"/>
        <end position="152"/>
    </location>
</feature>
<dbReference type="Gene3D" id="3.60.10.10">
    <property type="entry name" value="Endonuclease/exonuclease/phosphatase"/>
    <property type="match status" value="1"/>
</dbReference>
<gene>
    <name evidence="4" type="primary">LOC113729278</name>
</gene>
<evidence type="ECO:0000256" key="1">
    <source>
        <dbReference type="SAM" id="Coils"/>
    </source>
</evidence>
<dbReference type="SUPFAM" id="SSF56219">
    <property type="entry name" value="DNase I-like"/>
    <property type="match status" value="1"/>
</dbReference>
<reference evidence="3" key="1">
    <citation type="journal article" date="2025" name="Foods">
        <title>Unveiling the Microbial Signatures of Arabica Coffee Cherries: Insights into Ripeness Specific Diversity, Functional Traits, and Implications for Quality and Safety.</title>
        <authorList>
            <consortium name="RefSeq"/>
            <person name="Tenea G.N."/>
            <person name="Cifuentes V."/>
            <person name="Reyes P."/>
            <person name="Cevallos-Vallejos M."/>
        </authorList>
    </citation>
    <scope>NUCLEOTIDE SEQUENCE [LARGE SCALE GENOMIC DNA]</scope>
</reference>
<dbReference type="OrthoDB" id="1930966at2759"/>
<keyword evidence="1" id="KW-0175">Coiled coil</keyword>
<feature type="region of interest" description="Disordered" evidence="2">
    <location>
        <begin position="1"/>
        <end position="26"/>
    </location>
</feature>
<sequence length="175" mass="20070">MVADDFNVISKSSERSGGAPPNERNMEEFNDTMFSCGLVEVDFDGSPFTWTNETMWQCLDRSLVNEAWSNMFGVTKMSHLVWGRSNHVPLLIRSGQRPKQGSAFRFLNIWGKRPIFLETWNSQCFGNISQAVQQAEEKLRQCESEFQLRRDDISKSKLGEERAAFTRALAVESEF</sequence>
<dbReference type="RefSeq" id="XP_027109394.1">
    <property type="nucleotide sequence ID" value="XM_027253593.1"/>
</dbReference>
<dbReference type="AlphaFoldDB" id="A0A6P6W1Y6"/>
<accession>A0A6P6W1Y6</accession>
<name>A0A6P6W1Y6_COFAR</name>
<dbReference type="GeneID" id="113729278"/>
<reference evidence="4" key="2">
    <citation type="submission" date="2025-08" db="UniProtKB">
        <authorList>
            <consortium name="RefSeq"/>
        </authorList>
    </citation>
    <scope>IDENTIFICATION</scope>
    <source>
        <tissue evidence="4">Leaves</tissue>
    </source>
</reference>
<evidence type="ECO:0000256" key="2">
    <source>
        <dbReference type="SAM" id="MobiDB-lite"/>
    </source>
</evidence>
<dbReference type="PANTHER" id="PTHR33710:SF62">
    <property type="entry name" value="DUF4283 DOMAIN PROTEIN"/>
    <property type="match status" value="1"/>
</dbReference>
<evidence type="ECO:0000313" key="3">
    <source>
        <dbReference type="Proteomes" id="UP001652660"/>
    </source>
</evidence>
<organism evidence="3 4">
    <name type="scientific">Coffea arabica</name>
    <name type="common">Arabian coffee</name>
    <dbReference type="NCBI Taxonomy" id="13443"/>
    <lineage>
        <taxon>Eukaryota</taxon>
        <taxon>Viridiplantae</taxon>
        <taxon>Streptophyta</taxon>
        <taxon>Embryophyta</taxon>
        <taxon>Tracheophyta</taxon>
        <taxon>Spermatophyta</taxon>
        <taxon>Magnoliopsida</taxon>
        <taxon>eudicotyledons</taxon>
        <taxon>Gunneridae</taxon>
        <taxon>Pentapetalae</taxon>
        <taxon>asterids</taxon>
        <taxon>lamiids</taxon>
        <taxon>Gentianales</taxon>
        <taxon>Rubiaceae</taxon>
        <taxon>Ixoroideae</taxon>
        <taxon>Gardenieae complex</taxon>
        <taxon>Bertiereae - Coffeeae clade</taxon>
        <taxon>Coffeeae</taxon>
        <taxon>Coffea</taxon>
    </lineage>
</organism>
<evidence type="ECO:0000313" key="4">
    <source>
        <dbReference type="RefSeq" id="XP_027109394.1"/>
    </source>
</evidence>
<protein>
    <submittedName>
        <fullName evidence="4">Uncharacterized protein</fullName>
    </submittedName>
</protein>